<dbReference type="CDD" id="cd03801">
    <property type="entry name" value="GT4_PimA-like"/>
    <property type="match status" value="1"/>
</dbReference>
<sequence>MIKILVLNFFPTILPPNTGGVLRYFHIYHELSKFYDITLLSQKYTPEVEVLHYSDTFREIKIPTDDVQHQIDKKLLNEGVGPRFSTHAALSCALLDGPPPTFLQYYNQFYKKCDIVIHDSPFMLKYDIYFGLDSKPRIYNSANHESEFARHIWYGRQSRKYINHVTHLEKSLVQNVDLVLATSDEDRKSFEKAFNLDSKKIKLAPNGINPRAWNQRVNNQSSNSKVTAFFIGSMHQPNIEIVDFIVSQLADKCEDIDFIIAGQCCSGFSNILTRNIKILGEVEEKQKLQLFSEVDIAINPAFFGTGTKIKTLEFLSAGIPLVSTDIGVKGIRLVQGTHYFHATHENFALVLNKISRDRTLLEKVALNGQRYINQNYSWEAIAKKIKKQIDNLHT</sequence>
<accession>A0ABU5K4L9</accession>
<evidence type="ECO:0000313" key="2">
    <source>
        <dbReference type="EMBL" id="MDZ5610670.1"/>
    </source>
</evidence>
<evidence type="ECO:0000313" key="3">
    <source>
        <dbReference type="Proteomes" id="UP001291930"/>
    </source>
</evidence>
<dbReference type="GO" id="GO:0016757">
    <property type="term" value="F:glycosyltransferase activity"/>
    <property type="evidence" value="ECO:0007669"/>
    <property type="project" value="UniProtKB-KW"/>
</dbReference>
<dbReference type="RefSeq" id="WP_374219841.1">
    <property type="nucleotide sequence ID" value="NZ_JAXOVW010000206.1"/>
</dbReference>
<dbReference type="PANTHER" id="PTHR46401">
    <property type="entry name" value="GLYCOSYLTRANSFERASE WBBK-RELATED"/>
    <property type="match status" value="1"/>
</dbReference>
<protein>
    <submittedName>
        <fullName evidence="2">Glycosyltransferase family 4 protein</fullName>
        <ecNumber evidence="2">2.4.-.-</ecNumber>
    </submittedName>
</protein>
<keyword evidence="2" id="KW-0328">Glycosyltransferase</keyword>
<evidence type="ECO:0000256" key="1">
    <source>
        <dbReference type="ARBA" id="ARBA00022679"/>
    </source>
</evidence>
<organism evidence="2 3">
    <name type="scientific">Bacillus bingmayongensis</name>
    <dbReference type="NCBI Taxonomy" id="1150157"/>
    <lineage>
        <taxon>Bacteria</taxon>
        <taxon>Bacillati</taxon>
        <taxon>Bacillota</taxon>
        <taxon>Bacilli</taxon>
        <taxon>Bacillales</taxon>
        <taxon>Bacillaceae</taxon>
        <taxon>Bacillus</taxon>
    </lineage>
</organism>
<keyword evidence="1 2" id="KW-0808">Transferase</keyword>
<comment type="caution">
    <text evidence="2">The sequence shown here is derived from an EMBL/GenBank/DDBJ whole genome shotgun (WGS) entry which is preliminary data.</text>
</comment>
<dbReference type="Pfam" id="PF13692">
    <property type="entry name" value="Glyco_trans_1_4"/>
    <property type="match status" value="1"/>
</dbReference>
<dbReference type="PANTHER" id="PTHR46401:SF2">
    <property type="entry name" value="GLYCOSYLTRANSFERASE WBBK-RELATED"/>
    <property type="match status" value="1"/>
</dbReference>
<name>A0ABU5K4L9_9BACI</name>
<proteinExistence type="predicted"/>
<dbReference type="EC" id="2.4.-.-" evidence="2"/>
<gene>
    <name evidence="2" type="ORF">U2I54_27675</name>
</gene>
<dbReference type="Proteomes" id="UP001291930">
    <property type="component" value="Unassembled WGS sequence"/>
</dbReference>
<reference evidence="3" key="1">
    <citation type="submission" date="2023-11" db="EMBL/GenBank/DDBJ databases">
        <title>Genome Sequence of Bacillus pseudomycoides stain BUPM19.</title>
        <authorList>
            <person name="Farhat A."/>
        </authorList>
    </citation>
    <scope>NUCLEOTIDE SEQUENCE [LARGE SCALE GENOMIC DNA]</scope>
    <source>
        <strain evidence="3">BUPM19</strain>
    </source>
</reference>
<dbReference type="SUPFAM" id="SSF53756">
    <property type="entry name" value="UDP-Glycosyltransferase/glycogen phosphorylase"/>
    <property type="match status" value="1"/>
</dbReference>
<dbReference type="Gene3D" id="3.40.50.2000">
    <property type="entry name" value="Glycogen Phosphorylase B"/>
    <property type="match status" value="2"/>
</dbReference>
<keyword evidence="3" id="KW-1185">Reference proteome</keyword>
<dbReference type="EMBL" id="JAXOVW010000206">
    <property type="protein sequence ID" value="MDZ5610670.1"/>
    <property type="molecule type" value="Genomic_DNA"/>
</dbReference>